<dbReference type="PROSITE" id="PS50937">
    <property type="entry name" value="HTH_MERR_2"/>
    <property type="match status" value="1"/>
</dbReference>
<proteinExistence type="predicted"/>
<dbReference type="GO" id="GO:0003677">
    <property type="term" value="F:DNA binding"/>
    <property type="evidence" value="ECO:0007669"/>
    <property type="project" value="UniProtKB-KW"/>
</dbReference>
<dbReference type="AlphaFoldDB" id="A0A7W6DED5"/>
<keyword evidence="3" id="KW-0805">Transcription regulation</keyword>
<dbReference type="Proteomes" id="UP000574761">
    <property type="component" value="Unassembled WGS sequence"/>
</dbReference>
<evidence type="ECO:0000313" key="7">
    <source>
        <dbReference type="EMBL" id="MBB3978238.1"/>
    </source>
</evidence>
<dbReference type="GO" id="GO:0003700">
    <property type="term" value="F:DNA-binding transcription factor activity"/>
    <property type="evidence" value="ECO:0007669"/>
    <property type="project" value="InterPro"/>
</dbReference>
<evidence type="ECO:0000256" key="2">
    <source>
        <dbReference type="ARBA" id="ARBA00022490"/>
    </source>
</evidence>
<comment type="subcellular location">
    <subcellularLocation>
        <location evidence="1">Cytoplasm</location>
    </subcellularLocation>
</comment>
<dbReference type="InterPro" id="IPR015358">
    <property type="entry name" value="Tscrpt_reg_MerR_DNA-bd"/>
</dbReference>
<keyword evidence="2" id="KW-0963">Cytoplasm</keyword>
<dbReference type="InterPro" id="IPR047057">
    <property type="entry name" value="MerR_fam"/>
</dbReference>
<protein>
    <submittedName>
        <fullName evidence="7">Cu(I)-responsive transcriptional regulator</fullName>
    </submittedName>
</protein>
<dbReference type="InterPro" id="IPR009061">
    <property type="entry name" value="DNA-bd_dom_put_sf"/>
</dbReference>
<dbReference type="GO" id="GO:0045893">
    <property type="term" value="P:positive regulation of DNA-templated transcription"/>
    <property type="evidence" value="ECO:0007669"/>
    <property type="project" value="InterPro"/>
</dbReference>
<dbReference type="RefSeq" id="WP_183806512.1">
    <property type="nucleotide sequence ID" value="NZ_JACIEE010000007.1"/>
</dbReference>
<dbReference type="EMBL" id="JACIEE010000007">
    <property type="protein sequence ID" value="MBB3978238.1"/>
    <property type="molecule type" value="Genomic_DNA"/>
</dbReference>
<evidence type="ECO:0000259" key="6">
    <source>
        <dbReference type="PROSITE" id="PS50937"/>
    </source>
</evidence>
<evidence type="ECO:0000256" key="3">
    <source>
        <dbReference type="ARBA" id="ARBA00023015"/>
    </source>
</evidence>
<gene>
    <name evidence="7" type="ORF">GGQ64_003472</name>
</gene>
<dbReference type="Pfam" id="PF00376">
    <property type="entry name" value="MerR"/>
    <property type="match status" value="1"/>
</dbReference>
<dbReference type="GO" id="GO:0005507">
    <property type="term" value="F:copper ion binding"/>
    <property type="evidence" value="ECO:0007669"/>
    <property type="project" value="InterPro"/>
</dbReference>
<dbReference type="NCBIfam" id="TIGR02044">
    <property type="entry name" value="CueR"/>
    <property type="match status" value="1"/>
</dbReference>
<dbReference type="InterPro" id="IPR000551">
    <property type="entry name" value="MerR-type_HTH_dom"/>
</dbReference>
<accession>A0A7W6DED5</accession>
<feature type="domain" description="HTH merR-type" evidence="6">
    <location>
        <begin position="1"/>
        <end position="69"/>
    </location>
</feature>
<reference evidence="7 8" key="1">
    <citation type="submission" date="2020-08" db="EMBL/GenBank/DDBJ databases">
        <title>Genomic Encyclopedia of Type Strains, Phase IV (KMG-IV): sequencing the most valuable type-strain genomes for metagenomic binning, comparative biology and taxonomic classification.</title>
        <authorList>
            <person name="Goeker M."/>
        </authorList>
    </citation>
    <scope>NUCLEOTIDE SEQUENCE [LARGE SCALE GENOMIC DNA]</scope>
    <source>
        <strain evidence="7 8">DSM 100211</strain>
    </source>
</reference>
<keyword evidence="8" id="KW-1185">Reference proteome</keyword>
<sequence length="146" mass="15913">MNIGEAAAASGVTAKMIRHYESIGLIQEAGRTGAGYRTYGPKDLATLSFIRRSRDLGFSIAQIRDLLALWQDRSRASADVKRIAGGHIEELTAKMQQLQEMVMTLQHLSSHCHGDDRPDCPILERLATGVGDEDCCEPAAAMKGRS</sequence>
<dbReference type="SUPFAM" id="SSF46955">
    <property type="entry name" value="Putative DNA-binding domain"/>
    <property type="match status" value="1"/>
</dbReference>
<evidence type="ECO:0000256" key="4">
    <source>
        <dbReference type="ARBA" id="ARBA00023125"/>
    </source>
</evidence>
<dbReference type="PRINTS" id="PR00040">
    <property type="entry name" value="HTHMERR"/>
</dbReference>
<dbReference type="Gene3D" id="1.10.1660.10">
    <property type="match status" value="1"/>
</dbReference>
<dbReference type="PANTHER" id="PTHR30204">
    <property type="entry name" value="REDOX-CYCLING DRUG-SENSING TRANSCRIPTIONAL ACTIVATOR SOXR"/>
    <property type="match status" value="1"/>
</dbReference>
<dbReference type="GO" id="GO:0005737">
    <property type="term" value="C:cytoplasm"/>
    <property type="evidence" value="ECO:0007669"/>
    <property type="project" value="UniProtKB-SubCell"/>
</dbReference>
<organism evidence="7 8">
    <name type="scientific">Mycoplana azooxidifex</name>
    <dbReference type="NCBI Taxonomy" id="1636188"/>
    <lineage>
        <taxon>Bacteria</taxon>
        <taxon>Pseudomonadati</taxon>
        <taxon>Pseudomonadota</taxon>
        <taxon>Alphaproteobacteria</taxon>
        <taxon>Hyphomicrobiales</taxon>
        <taxon>Rhizobiaceae</taxon>
        <taxon>Mycoplana</taxon>
    </lineage>
</organism>
<comment type="caution">
    <text evidence="7">The sequence shown here is derived from an EMBL/GenBank/DDBJ whole genome shotgun (WGS) entry which is preliminary data.</text>
</comment>
<evidence type="ECO:0000256" key="5">
    <source>
        <dbReference type="ARBA" id="ARBA00023163"/>
    </source>
</evidence>
<dbReference type="SMART" id="SM00422">
    <property type="entry name" value="HTH_MERR"/>
    <property type="match status" value="1"/>
</dbReference>
<dbReference type="PANTHER" id="PTHR30204:SF94">
    <property type="entry name" value="HEAVY METAL-DEPENDENT TRANSCRIPTIONAL REGULATOR HI_0293-RELATED"/>
    <property type="match status" value="1"/>
</dbReference>
<dbReference type="InterPro" id="IPR011789">
    <property type="entry name" value="CueR"/>
</dbReference>
<evidence type="ECO:0000313" key="8">
    <source>
        <dbReference type="Proteomes" id="UP000574761"/>
    </source>
</evidence>
<keyword evidence="5" id="KW-0804">Transcription</keyword>
<keyword evidence="4" id="KW-0238">DNA-binding</keyword>
<dbReference type="Pfam" id="PF09278">
    <property type="entry name" value="MerR-DNA-bind"/>
    <property type="match status" value="1"/>
</dbReference>
<dbReference type="CDD" id="cd01108">
    <property type="entry name" value="HTH_CueR"/>
    <property type="match status" value="1"/>
</dbReference>
<name>A0A7W6DED5_9HYPH</name>
<evidence type="ECO:0000256" key="1">
    <source>
        <dbReference type="ARBA" id="ARBA00004496"/>
    </source>
</evidence>
<dbReference type="PROSITE" id="PS00552">
    <property type="entry name" value="HTH_MERR_1"/>
    <property type="match status" value="1"/>
</dbReference>